<dbReference type="Pfam" id="PF00646">
    <property type="entry name" value="F-box"/>
    <property type="match status" value="1"/>
</dbReference>
<comment type="caution">
    <text evidence="2">The sequence shown here is derived from an EMBL/GenBank/DDBJ whole genome shotgun (WGS) entry which is preliminary data.</text>
</comment>
<organism evidence="2 3">
    <name type="scientific">Vicia faba</name>
    <name type="common">Broad bean</name>
    <name type="synonym">Faba vulgaris</name>
    <dbReference type="NCBI Taxonomy" id="3906"/>
    <lineage>
        <taxon>Eukaryota</taxon>
        <taxon>Viridiplantae</taxon>
        <taxon>Streptophyta</taxon>
        <taxon>Embryophyta</taxon>
        <taxon>Tracheophyta</taxon>
        <taxon>Spermatophyta</taxon>
        <taxon>Magnoliopsida</taxon>
        <taxon>eudicotyledons</taxon>
        <taxon>Gunneridae</taxon>
        <taxon>Pentapetalae</taxon>
        <taxon>rosids</taxon>
        <taxon>fabids</taxon>
        <taxon>Fabales</taxon>
        <taxon>Fabaceae</taxon>
        <taxon>Papilionoideae</taxon>
        <taxon>50 kb inversion clade</taxon>
        <taxon>NPAAA clade</taxon>
        <taxon>Hologalegina</taxon>
        <taxon>IRL clade</taxon>
        <taxon>Fabeae</taxon>
        <taxon>Vicia</taxon>
    </lineage>
</organism>
<dbReference type="Pfam" id="PF07734">
    <property type="entry name" value="FBA_1"/>
    <property type="match status" value="1"/>
</dbReference>
<dbReference type="InterPro" id="IPR050796">
    <property type="entry name" value="SCF_F-box_component"/>
</dbReference>
<evidence type="ECO:0000313" key="2">
    <source>
        <dbReference type="EMBL" id="CAI8583392.1"/>
    </source>
</evidence>
<dbReference type="PANTHER" id="PTHR31672">
    <property type="entry name" value="BNACNNG10540D PROTEIN"/>
    <property type="match status" value="1"/>
</dbReference>
<dbReference type="PANTHER" id="PTHR31672:SF13">
    <property type="entry name" value="F-BOX PROTEIN CPR30-LIKE"/>
    <property type="match status" value="1"/>
</dbReference>
<dbReference type="EMBL" id="CATIWC010000634">
    <property type="protein sequence ID" value="CAI8583392.1"/>
    <property type="molecule type" value="Genomic_DNA"/>
</dbReference>
<dbReference type="SMART" id="SM00256">
    <property type="entry name" value="FBOX"/>
    <property type="match status" value="1"/>
</dbReference>
<dbReference type="InterPro" id="IPR001810">
    <property type="entry name" value="F-box_dom"/>
</dbReference>
<dbReference type="AlphaFoldDB" id="A0AAV0YFY2"/>
<dbReference type="InterPro" id="IPR006527">
    <property type="entry name" value="F-box-assoc_dom_typ1"/>
</dbReference>
<dbReference type="NCBIfam" id="TIGR01640">
    <property type="entry name" value="F_box_assoc_1"/>
    <property type="match status" value="1"/>
</dbReference>
<keyword evidence="3" id="KW-1185">Reference proteome</keyword>
<evidence type="ECO:0000313" key="3">
    <source>
        <dbReference type="Proteomes" id="UP001157006"/>
    </source>
</evidence>
<dbReference type="InterPro" id="IPR036047">
    <property type="entry name" value="F-box-like_dom_sf"/>
</dbReference>
<protein>
    <recommendedName>
        <fullName evidence="1">F-box domain-containing protein</fullName>
    </recommendedName>
</protein>
<feature type="domain" description="F-box" evidence="1">
    <location>
        <begin position="18"/>
        <end position="58"/>
    </location>
</feature>
<gene>
    <name evidence="2" type="ORF">VFH_U025080</name>
</gene>
<dbReference type="Proteomes" id="UP001157006">
    <property type="component" value="Unassembled WGS sequence"/>
</dbReference>
<dbReference type="InterPro" id="IPR017451">
    <property type="entry name" value="F-box-assoc_interact_dom"/>
</dbReference>
<dbReference type="SUPFAM" id="SSF81383">
    <property type="entry name" value="F-box domain"/>
    <property type="match status" value="1"/>
</dbReference>
<sequence length="405" mass="46116">MEKSTTVTSEKKISSNCINDDLSFNILSKLPLKSLKRFGCVCKSWAPLFENPHFMSTFRSHFISNHQSLYNDTSLLLQVTGREFHILSDDNELENTINLPNPFQQEDLFFNILGSGSITGILCLHRYQGGPIVFWNPSVQEFKVIPPSPGESVPRYQLFSTVINGFGYDHVRDDYKLIKHLFYTSPSSRDCEDLGLHDVPWKEVLDCESLWEIYSLRTNSWKKLDMDVCFEGISYNFSAHSSLCGQLLFLDGKCHWWHYVHLSDAELALESFDLISEVLCTTLVPLDIHFVAGAPHLVELSGFIALISWIYSSTPTFDISILGEIGVKESWIKLFIVGPLSCIHKPVGSGKNADIFFIQEDGEIVCLNLSTQIIEELDVKGDHYRQVGQVLMYKENFLSIERINH</sequence>
<dbReference type="Gene3D" id="1.20.1280.50">
    <property type="match status" value="1"/>
</dbReference>
<accession>A0AAV0YFY2</accession>
<reference evidence="2 3" key="1">
    <citation type="submission" date="2023-01" db="EMBL/GenBank/DDBJ databases">
        <authorList>
            <person name="Kreplak J."/>
        </authorList>
    </citation>
    <scope>NUCLEOTIDE SEQUENCE [LARGE SCALE GENOMIC DNA]</scope>
</reference>
<name>A0AAV0YFY2_VICFA</name>
<evidence type="ECO:0000259" key="1">
    <source>
        <dbReference type="SMART" id="SM00256"/>
    </source>
</evidence>
<proteinExistence type="predicted"/>